<dbReference type="Gene3D" id="3.30.70.330">
    <property type="match status" value="1"/>
</dbReference>
<dbReference type="PROSITE" id="PS50102">
    <property type="entry name" value="RRM"/>
    <property type="match status" value="1"/>
</dbReference>
<keyword evidence="4" id="KW-1185">Reference proteome</keyword>
<dbReference type="InterPro" id="IPR000504">
    <property type="entry name" value="RRM_dom"/>
</dbReference>
<protein>
    <submittedName>
        <fullName evidence="3">Uncharacterized protein</fullName>
    </submittedName>
</protein>
<feature type="compositionally biased region" description="Basic and acidic residues" evidence="2">
    <location>
        <begin position="246"/>
        <end position="257"/>
    </location>
</feature>
<feature type="compositionally biased region" description="Basic and acidic residues" evidence="2">
    <location>
        <begin position="85"/>
        <end position="101"/>
    </location>
</feature>
<accession>A0A177TMV3</accession>
<evidence type="ECO:0000256" key="1">
    <source>
        <dbReference type="ARBA" id="ARBA00022884"/>
    </source>
</evidence>
<evidence type="ECO:0000313" key="4">
    <source>
        <dbReference type="Proteomes" id="UP000077521"/>
    </source>
</evidence>
<feature type="compositionally biased region" description="Basic residues" evidence="2">
    <location>
        <begin position="160"/>
        <end position="169"/>
    </location>
</feature>
<feature type="compositionally biased region" description="Basic and acidic residues" evidence="2">
    <location>
        <begin position="112"/>
        <end position="129"/>
    </location>
</feature>
<dbReference type="Proteomes" id="UP000077521">
    <property type="component" value="Unassembled WGS sequence"/>
</dbReference>
<dbReference type="Pfam" id="PF00076">
    <property type="entry name" value="RRM_1"/>
    <property type="match status" value="1"/>
</dbReference>
<feature type="compositionally biased region" description="Polar residues" evidence="2">
    <location>
        <begin position="381"/>
        <end position="391"/>
    </location>
</feature>
<proteinExistence type="predicted"/>
<sequence length="391" mass="40992">MPPPKVQADVAPKKKASKPSAEVSEAAEAPKLTKAQQKALKFKDNSKRKGSKQIPDGGDVPERDDDVDGGDGVGGSNQLGTDQVAGKDEAALGKPSKGTDKGKRKGVGSDLEVGRDNDGKAKQKRKREEDAEDGSADAPTTVKDDPESADAGPDGAEAPKKKKRRRSKKGGSGDGDAGASRLIVFVGNMSFKITSKQLAAHFGETCGETPSVRLLTRKEPQLSASKLKSIAKGKASGPKQAAEESASAKDADPVLMGKDGKPLSKGCAFVEFKTSNALQKALRFHHTQFGGRQINVELTAGGGGKSSERMEKIKVKNTELDVERQKLHDKYVAPAEATKKLVAAERQAQEGVAQWGPRSSKSAPSAGAAKAGGKSKKWTPSGANATRVTDY</sequence>
<dbReference type="InterPro" id="IPR012677">
    <property type="entry name" value="Nucleotide-bd_a/b_plait_sf"/>
</dbReference>
<dbReference type="GO" id="GO:0005730">
    <property type="term" value="C:nucleolus"/>
    <property type="evidence" value="ECO:0007669"/>
    <property type="project" value="TreeGrafter"/>
</dbReference>
<dbReference type="SUPFAM" id="SSF54928">
    <property type="entry name" value="RNA-binding domain, RBD"/>
    <property type="match status" value="1"/>
</dbReference>
<name>A0A177TMV3_9BASI</name>
<gene>
    <name evidence="3" type="ORF">A4X13_0g4707</name>
</gene>
<dbReference type="AlphaFoldDB" id="A0A177TMV3"/>
<dbReference type="CDD" id="cd12400">
    <property type="entry name" value="RRM_Nop6"/>
    <property type="match status" value="1"/>
</dbReference>
<feature type="region of interest" description="Disordered" evidence="2">
    <location>
        <begin position="1"/>
        <end position="179"/>
    </location>
</feature>
<organism evidence="3 4">
    <name type="scientific">Tilletia indica</name>
    <dbReference type="NCBI Taxonomy" id="43049"/>
    <lineage>
        <taxon>Eukaryota</taxon>
        <taxon>Fungi</taxon>
        <taxon>Dikarya</taxon>
        <taxon>Basidiomycota</taxon>
        <taxon>Ustilaginomycotina</taxon>
        <taxon>Exobasidiomycetes</taxon>
        <taxon>Tilletiales</taxon>
        <taxon>Tilletiaceae</taxon>
        <taxon>Tilletia</taxon>
    </lineage>
</organism>
<feature type="compositionally biased region" description="Low complexity" evidence="2">
    <location>
        <begin position="18"/>
        <end position="30"/>
    </location>
</feature>
<dbReference type="GO" id="GO:0042274">
    <property type="term" value="P:ribosomal small subunit biogenesis"/>
    <property type="evidence" value="ECO:0007669"/>
    <property type="project" value="TreeGrafter"/>
</dbReference>
<dbReference type="SMART" id="SM00360">
    <property type="entry name" value="RRM"/>
    <property type="match status" value="1"/>
</dbReference>
<keyword evidence="1" id="KW-0694">RNA-binding</keyword>
<feature type="compositionally biased region" description="Low complexity" evidence="2">
    <location>
        <begin position="359"/>
        <end position="372"/>
    </location>
</feature>
<dbReference type="InterPro" id="IPR035979">
    <property type="entry name" value="RBD_domain_sf"/>
</dbReference>
<evidence type="ECO:0000313" key="3">
    <source>
        <dbReference type="EMBL" id="KAE8250460.1"/>
    </source>
</evidence>
<feature type="region of interest" description="Disordered" evidence="2">
    <location>
        <begin position="213"/>
        <end position="257"/>
    </location>
</feature>
<feature type="region of interest" description="Disordered" evidence="2">
    <location>
        <begin position="346"/>
        <end position="391"/>
    </location>
</feature>
<evidence type="ECO:0000256" key="2">
    <source>
        <dbReference type="SAM" id="MobiDB-lite"/>
    </source>
</evidence>
<comment type="caution">
    <text evidence="3">The sequence shown here is derived from an EMBL/GenBank/DDBJ whole genome shotgun (WGS) entry which is preliminary data.</text>
</comment>
<dbReference type="PANTHER" id="PTHR23236">
    <property type="entry name" value="EUKARYOTIC TRANSLATION INITIATION FACTOR 4B/4H"/>
    <property type="match status" value="1"/>
</dbReference>
<reference evidence="3" key="2">
    <citation type="journal article" date="2019" name="IMA Fungus">
        <title>Genome sequencing and comparison of five Tilletia species to identify candidate genes for the detection of regulated species infecting wheat.</title>
        <authorList>
            <person name="Nguyen H.D.T."/>
            <person name="Sultana T."/>
            <person name="Kesanakurti P."/>
            <person name="Hambleton S."/>
        </authorList>
    </citation>
    <scope>NUCLEOTIDE SEQUENCE</scope>
    <source>
        <strain evidence="3">DAOMC 236416</strain>
    </source>
</reference>
<dbReference type="InterPro" id="IPR034228">
    <property type="entry name" value="Nop6_RRM"/>
</dbReference>
<dbReference type="GO" id="GO:0019843">
    <property type="term" value="F:rRNA binding"/>
    <property type="evidence" value="ECO:0007669"/>
    <property type="project" value="TreeGrafter"/>
</dbReference>
<dbReference type="EMBL" id="LWDF02000323">
    <property type="protein sequence ID" value="KAE8250460.1"/>
    <property type="molecule type" value="Genomic_DNA"/>
</dbReference>
<dbReference type="PANTHER" id="PTHR23236:SF51">
    <property type="entry name" value="NUCLEOLAR PROTEIN 6"/>
    <property type="match status" value="1"/>
</dbReference>
<reference evidence="3" key="1">
    <citation type="submission" date="2016-04" db="EMBL/GenBank/DDBJ databases">
        <authorList>
            <person name="Nguyen H.D."/>
            <person name="Samba Siva P."/>
            <person name="Cullis J."/>
            <person name="Levesque C.A."/>
            <person name="Hambleton S."/>
        </authorList>
    </citation>
    <scope>NUCLEOTIDE SEQUENCE</scope>
    <source>
        <strain evidence="3">DAOMC 236416</strain>
    </source>
</reference>